<protein>
    <submittedName>
        <fullName evidence="2">Uncharacterized protein</fullName>
    </submittedName>
</protein>
<comment type="caution">
    <text evidence="2">The sequence shown here is derived from an EMBL/GenBank/DDBJ whole genome shotgun (WGS) entry which is preliminary data.</text>
</comment>
<feature type="compositionally biased region" description="Low complexity" evidence="1">
    <location>
        <begin position="550"/>
        <end position="575"/>
    </location>
</feature>
<evidence type="ECO:0000256" key="1">
    <source>
        <dbReference type="SAM" id="MobiDB-lite"/>
    </source>
</evidence>
<evidence type="ECO:0000313" key="2">
    <source>
        <dbReference type="EMBL" id="KAG1774704.1"/>
    </source>
</evidence>
<dbReference type="OrthoDB" id="2638305at2759"/>
<dbReference type="Proteomes" id="UP000714275">
    <property type="component" value="Unassembled WGS sequence"/>
</dbReference>
<gene>
    <name evidence="2" type="ORF">EV702DRAFT_1269793</name>
</gene>
<organism evidence="2 3">
    <name type="scientific">Suillus placidus</name>
    <dbReference type="NCBI Taxonomy" id="48579"/>
    <lineage>
        <taxon>Eukaryota</taxon>
        <taxon>Fungi</taxon>
        <taxon>Dikarya</taxon>
        <taxon>Basidiomycota</taxon>
        <taxon>Agaricomycotina</taxon>
        <taxon>Agaricomycetes</taxon>
        <taxon>Agaricomycetidae</taxon>
        <taxon>Boletales</taxon>
        <taxon>Suillineae</taxon>
        <taxon>Suillaceae</taxon>
        <taxon>Suillus</taxon>
    </lineage>
</organism>
<reference evidence="2" key="1">
    <citation type="journal article" date="2020" name="New Phytol.">
        <title>Comparative genomics reveals dynamic genome evolution in host specialist ectomycorrhizal fungi.</title>
        <authorList>
            <person name="Lofgren L.A."/>
            <person name="Nguyen N.H."/>
            <person name="Vilgalys R."/>
            <person name="Ruytinx J."/>
            <person name="Liao H.L."/>
            <person name="Branco S."/>
            <person name="Kuo A."/>
            <person name="LaButti K."/>
            <person name="Lipzen A."/>
            <person name="Andreopoulos W."/>
            <person name="Pangilinan J."/>
            <person name="Riley R."/>
            <person name="Hundley H."/>
            <person name="Na H."/>
            <person name="Barry K."/>
            <person name="Grigoriev I.V."/>
            <person name="Stajich J.E."/>
            <person name="Kennedy P.G."/>
        </authorList>
    </citation>
    <scope>NUCLEOTIDE SEQUENCE</scope>
    <source>
        <strain evidence="2">DOB743</strain>
    </source>
</reference>
<dbReference type="EMBL" id="JABBWD010000039">
    <property type="protein sequence ID" value="KAG1774704.1"/>
    <property type="molecule type" value="Genomic_DNA"/>
</dbReference>
<dbReference type="AlphaFoldDB" id="A0A9P7D088"/>
<sequence length="1276" mass="144255">MSVYKPDVVRRLLSALEPKNSQKKFEASWNSAVKKCVESWTGRATARMTNPRPRRQYEWEAEIVEYINYISDKTRTQSTKALARLYLDSKVPILGPRFLPPSYLHARKRNQSEPAINPETLYLKALCAIHPFYYPELAKCPRCNGTDNIQWDGWTSTGPRDVHGLMVDEAAIGTQLRCENCKNDATRKEHEHSVKTNLKGYCFATTNPDFWGSWPHWSIPGDIPVFFHRCAVTRDLFNLLVEMRPSSTAGSLAENIRQLHLLEYHRRKLSYLQAWKSRRTMRHGMDFFSPNPLQLFSDPYDVNNYNNKPISNDVVSEVFQDFVSATRESESEEYLRTLSGVSISFDNTFCAATKATVTSREKKKSRVLKGGIISLMNENSEIVGWISELLQGLKTRCGALDVPPPEIFVADNCCHVRSAVVVVFPGATMKLDVWHFIMRYATVILNPSKNPHRKEVVAEVSACILKKHAEGGSPAEYWDQHKQETRLTSIFEKWSREGTVWSAGARKVHEEQLKHVHKGCLERPRQDIRTDGSRVEGSHKGWNSLQRGFATTSSSAETFASPSQGQQSQTSSHPPTARTMYTSWTASQSSSTISDSRRRPLVHAAYHWQSSKMCRQTEHFGLVESSFASTFGGLLDVKAEEDSPIDLNMSGNKLLEALGDDSDAVDLVLRSTRAEILEEFDIDPRLLSMPEAQAEPLLVHPHATPVSSIGRFGTDAQPQAMTKRKVDDDTIVISDSEADELPPRKIMRHMTAATSPEVAALQGISPITLDHFLKPRSRLPYCKAPSRWPTDTDGSTQCQLPAVTPSSTPPNPVAGTIALAPIPRPPGMTLSQHFFTIATRIDARAMHISSNVEFHLFMDMRAEFAWISFKMTPKQWAAATETYNNRLEEKNRANGSETVKKNPQALLRKLGEIEVAVMNRVAKNDFKSRSGSETFWRRHCHVIELIKAESGLGKKICKAHTCSRCKTIMYPGPENSGYNHRRGFCADGAKQVSKTELPPPWPQPPGIFSEGKHFHPRAFLETVKQIYEQVFLRPSGESPALEQEAFATMLLDRSTTLEESGTVLFKLYEELEIDSSTLDALLTVHNGVKHLRIEYLQEHWASKYGHTKGSVCCRLAGELQRGRPVGFRRSREGVRRGNSRVNGLKRTVLRINYLNIIGRFVLHLSHRKIICPQCAHSRTTTFTLRIHSLAPQPPVVKYEHSLESLRLSRRSNLIHYGYLAMMLLDRSTTLEESGTVLFKLCYEELEIDESTPDALLTVHNGVKHLRVEYLQEHWDS</sequence>
<feature type="compositionally biased region" description="Basic and acidic residues" evidence="1">
    <location>
        <begin position="524"/>
        <end position="539"/>
    </location>
</feature>
<accession>A0A9P7D088</accession>
<feature type="region of interest" description="Disordered" evidence="1">
    <location>
        <begin position="524"/>
        <end position="578"/>
    </location>
</feature>
<name>A0A9P7D088_9AGAM</name>
<proteinExistence type="predicted"/>
<keyword evidence="3" id="KW-1185">Reference proteome</keyword>
<evidence type="ECO:0000313" key="3">
    <source>
        <dbReference type="Proteomes" id="UP000714275"/>
    </source>
</evidence>